<proteinExistence type="predicted"/>
<dbReference type="EMBL" id="CAEZXV010000004">
    <property type="protein sequence ID" value="CAB4692499.1"/>
    <property type="molecule type" value="Genomic_DNA"/>
</dbReference>
<protein>
    <submittedName>
        <fullName evidence="1">Unannotated protein</fullName>
    </submittedName>
</protein>
<dbReference type="AlphaFoldDB" id="A0A6J6P0Z0"/>
<organism evidence="1">
    <name type="scientific">freshwater metagenome</name>
    <dbReference type="NCBI Taxonomy" id="449393"/>
    <lineage>
        <taxon>unclassified sequences</taxon>
        <taxon>metagenomes</taxon>
        <taxon>ecological metagenomes</taxon>
    </lineage>
</organism>
<accession>A0A6J6P0Z0</accession>
<gene>
    <name evidence="1" type="ORF">UFOPK2598_00133</name>
</gene>
<evidence type="ECO:0000313" key="1">
    <source>
        <dbReference type="EMBL" id="CAB4692499.1"/>
    </source>
</evidence>
<sequence length="47" mass="5345">MVSVLEVNLGYPRSAHSLKEQGLQCVTWGYARYPQDLTLVTTNTYIK</sequence>
<name>A0A6J6P0Z0_9ZZZZ</name>
<reference evidence="1" key="1">
    <citation type="submission" date="2020-05" db="EMBL/GenBank/DDBJ databases">
        <authorList>
            <person name="Chiriac C."/>
            <person name="Salcher M."/>
            <person name="Ghai R."/>
            <person name="Kavagutti S V."/>
        </authorList>
    </citation>
    <scope>NUCLEOTIDE SEQUENCE</scope>
</reference>